<name>A0A8W8NUE9_MAGGI</name>
<dbReference type="EnsemblMetazoa" id="G9631.1">
    <property type="protein sequence ID" value="G9631.1:cds"/>
    <property type="gene ID" value="G9631"/>
</dbReference>
<dbReference type="AlphaFoldDB" id="A0A8W8NUE9"/>
<reference evidence="2" key="1">
    <citation type="submission" date="2022-08" db="UniProtKB">
        <authorList>
            <consortium name="EnsemblMetazoa"/>
        </authorList>
    </citation>
    <scope>IDENTIFICATION</scope>
    <source>
        <strain evidence="2">05x7-T-G4-1.051#20</strain>
    </source>
</reference>
<feature type="region of interest" description="Disordered" evidence="1">
    <location>
        <begin position="150"/>
        <end position="169"/>
    </location>
</feature>
<dbReference type="Proteomes" id="UP000005408">
    <property type="component" value="Unassembled WGS sequence"/>
</dbReference>
<accession>A0A8W8NUE9</accession>
<keyword evidence="3" id="KW-1185">Reference proteome</keyword>
<feature type="region of interest" description="Disordered" evidence="1">
    <location>
        <begin position="1"/>
        <end position="33"/>
    </location>
</feature>
<sequence>MASGGKPIPIVDEEESEEETVLSEEGEGKRLKTQTKKGMEQFLTFLKKYSSQEQKAWTMIEEILVDIDENIDQKNFKDLRKIKAELQQFKRTYFDCANDFLSFLKRTNTRESNEEFSIQEPRFRKRSDIIDQLMNRIEDALLDAADTISRASGSEGSRSQSRSSVSEMSKSRVLLRQKAEAEKAKLAFVRQQVDLQTEKSKIEGQIQILNQTCSAAIADAEAKVFEREESETKSERNSILDELPKDRGERRTDAEILSAICILIWRPIFQIPSNKDEETPRNIECPQ</sequence>
<feature type="compositionally biased region" description="Acidic residues" evidence="1">
    <location>
        <begin position="11"/>
        <end position="25"/>
    </location>
</feature>
<proteinExistence type="predicted"/>
<organism evidence="2 3">
    <name type="scientific">Magallana gigas</name>
    <name type="common">Pacific oyster</name>
    <name type="synonym">Crassostrea gigas</name>
    <dbReference type="NCBI Taxonomy" id="29159"/>
    <lineage>
        <taxon>Eukaryota</taxon>
        <taxon>Metazoa</taxon>
        <taxon>Spiralia</taxon>
        <taxon>Lophotrochozoa</taxon>
        <taxon>Mollusca</taxon>
        <taxon>Bivalvia</taxon>
        <taxon>Autobranchia</taxon>
        <taxon>Pteriomorphia</taxon>
        <taxon>Ostreida</taxon>
        <taxon>Ostreoidea</taxon>
        <taxon>Ostreidae</taxon>
        <taxon>Magallana</taxon>
    </lineage>
</organism>
<evidence type="ECO:0000256" key="1">
    <source>
        <dbReference type="SAM" id="MobiDB-lite"/>
    </source>
</evidence>
<evidence type="ECO:0000313" key="2">
    <source>
        <dbReference type="EnsemblMetazoa" id="G9631.1:cds"/>
    </source>
</evidence>
<protein>
    <submittedName>
        <fullName evidence="2">Uncharacterized protein</fullName>
    </submittedName>
</protein>
<evidence type="ECO:0000313" key="3">
    <source>
        <dbReference type="Proteomes" id="UP000005408"/>
    </source>
</evidence>